<evidence type="ECO:0000313" key="1">
    <source>
        <dbReference type="EMBL" id="GIY43332.1"/>
    </source>
</evidence>
<proteinExistence type="predicted"/>
<gene>
    <name evidence="1" type="primary">AVEN_234687_1</name>
    <name evidence="1" type="ORF">CEXT_188381</name>
</gene>
<protein>
    <submittedName>
        <fullName evidence="1">Uncharacterized protein</fullName>
    </submittedName>
</protein>
<dbReference type="Proteomes" id="UP001054945">
    <property type="component" value="Unassembled WGS sequence"/>
</dbReference>
<reference evidence="1 2" key="1">
    <citation type="submission" date="2021-06" db="EMBL/GenBank/DDBJ databases">
        <title>Caerostris extrusa draft genome.</title>
        <authorList>
            <person name="Kono N."/>
            <person name="Arakawa K."/>
        </authorList>
    </citation>
    <scope>NUCLEOTIDE SEQUENCE [LARGE SCALE GENOMIC DNA]</scope>
</reference>
<dbReference type="EMBL" id="BPLR01010961">
    <property type="protein sequence ID" value="GIY43332.1"/>
    <property type="molecule type" value="Genomic_DNA"/>
</dbReference>
<dbReference type="AlphaFoldDB" id="A0AAV4TEN6"/>
<accession>A0AAV4TEN6</accession>
<organism evidence="1 2">
    <name type="scientific">Caerostris extrusa</name>
    <name type="common">Bark spider</name>
    <name type="synonym">Caerostris bankana</name>
    <dbReference type="NCBI Taxonomy" id="172846"/>
    <lineage>
        <taxon>Eukaryota</taxon>
        <taxon>Metazoa</taxon>
        <taxon>Ecdysozoa</taxon>
        <taxon>Arthropoda</taxon>
        <taxon>Chelicerata</taxon>
        <taxon>Arachnida</taxon>
        <taxon>Araneae</taxon>
        <taxon>Araneomorphae</taxon>
        <taxon>Entelegynae</taxon>
        <taxon>Araneoidea</taxon>
        <taxon>Araneidae</taxon>
        <taxon>Caerostris</taxon>
    </lineage>
</organism>
<dbReference type="PANTHER" id="PTHR33964">
    <property type="entry name" value="RE45066P-RELATED"/>
    <property type="match status" value="1"/>
</dbReference>
<evidence type="ECO:0000313" key="2">
    <source>
        <dbReference type="Proteomes" id="UP001054945"/>
    </source>
</evidence>
<keyword evidence="2" id="KW-1185">Reference proteome</keyword>
<sequence>MFCEVRTSAEECTLHQLQSCLESLTVRHKRKRSGPRHHPPGASTRLQNSEGERFCAQIIAFAAYLKHSPCYQNVSLSEDRCAPYYRRLVLVSEKVDERKDVDHRLRESCCAFNEFVLCKYVHVNQDCGEEAAVFLQRHLDHISSPLLQEHCAHYTYPADSCLPSSATPTCSPLLQHLLRNAISALITKCHQWMSILKWRKYFIEGIIEKTYALGSLL</sequence>
<comment type="caution">
    <text evidence="1">The sequence shown here is derived from an EMBL/GenBank/DDBJ whole genome shotgun (WGS) entry which is preliminary data.</text>
</comment>
<dbReference type="PANTHER" id="PTHR33964:SF1">
    <property type="entry name" value="RE45066P"/>
    <property type="match status" value="1"/>
</dbReference>
<name>A0AAV4TEN6_CAEEX</name>